<feature type="transmembrane region" description="Helical" evidence="6">
    <location>
        <begin position="56"/>
        <end position="73"/>
    </location>
</feature>
<dbReference type="InterPro" id="IPR050768">
    <property type="entry name" value="UPF0353/GerABKA_families"/>
</dbReference>
<feature type="transmembrane region" description="Helical" evidence="6">
    <location>
        <begin position="339"/>
        <end position="359"/>
    </location>
</feature>
<organism evidence="8 9">
    <name type="scientific">Actinoplanes missouriensis (strain ATCC 14538 / DSM 43046 / CBS 188.64 / JCM 3121 / NBRC 102363 / NCIMB 12654 / NRRL B-3342 / UNCC 431)</name>
    <dbReference type="NCBI Taxonomy" id="512565"/>
    <lineage>
        <taxon>Bacteria</taxon>
        <taxon>Bacillati</taxon>
        <taxon>Actinomycetota</taxon>
        <taxon>Actinomycetes</taxon>
        <taxon>Micromonosporales</taxon>
        <taxon>Micromonosporaceae</taxon>
        <taxon>Actinoplanes</taxon>
    </lineage>
</organism>
<gene>
    <name evidence="8" type="ordered locus">AMIS_66770</name>
</gene>
<dbReference type="InterPro" id="IPR002035">
    <property type="entry name" value="VWF_A"/>
</dbReference>
<dbReference type="eggNOG" id="COG2304">
    <property type="taxonomic scope" value="Bacteria"/>
</dbReference>
<dbReference type="Pfam" id="PF13519">
    <property type="entry name" value="VWA_2"/>
    <property type="match status" value="1"/>
</dbReference>
<dbReference type="HOGENOM" id="CLU_024570_2_1_11"/>
<keyword evidence="1" id="KW-1003">Cell membrane</keyword>
<dbReference type="InterPro" id="IPR036465">
    <property type="entry name" value="vWFA_dom_sf"/>
</dbReference>
<sequence length="404" mass="42010">MSLSWPWALLALGVVPLLLAVRWWLNRRRKRTAITVSSVALIRAALPGRTAWRRRIPVYLFLAGLLALAGAVARPQASIAVPSNDTTILLAIDVSGSMCNTDIAPNRLAVATDAARGFVETQEGETKIGLVAFSGIAGLLVAPTTDKQSLLDAIDTLKTARGTAIGQAILTSVDAIAEINPDVAATGVDLGDIAPSPQPQDYEPDTIVVLTDGSNTTGVDPITAAQEAAARRLRVYTIGFGTTDPQQLVCTADQVSGAGPFGGNGFGGGGNGSGSGFGGGGFGAGRGGAREIDEEALTQVADLTGGRYFKAEDAEQLTDVLADLPREFGLTKQNVEISVWFMLVGFLLVTSGAGLSLWWNRGPSRVRATPTLVQATPTLVQATPTVVRATPTRPHPSRPAPPGD</sequence>
<evidence type="ECO:0000256" key="6">
    <source>
        <dbReference type="SAM" id="Phobius"/>
    </source>
</evidence>
<dbReference type="Proteomes" id="UP000007882">
    <property type="component" value="Chromosome"/>
</dbReference>
<dbReference type="Gene3D" id="3.40.50.410">
    <property type="entry name" value="von Willebrand factor, type A domain"/>
    <property type="match status" value="1"/>
</dbReference>
<evidence type="ECO:0000259" key="7">
    <source>
        <dbReference type="PROSITE" id="PS50234"/>
    </source>
</evidence>
<reference evidence="8 9" key="1">
    <citation type="submission" date="2012-02" db="EMBL/GenBank/DDBJ databases">
        <title>Complete genome sequence of Actinoplanes missouriensis 431 (= NBRC 102363).</title>
        <authorList>
            <person name="Ohnishi Y."/>
            <person name="Ishikawa J."/>
            <person name="Sekine M."/>
            <person name="Hosoyama A."/>
            <person name="Harada T."/>
            <person name="Narita H."/>
            <person name="Hata T."/>
            <person name="Konno Y."/>
            <person name="Tutikane K."/>
            <person name="Fujita N."/>
            <person name="Horinouchi S."/>
            <person name="Hayakawa M."/>
        </authorList>
    </citation>
    <scope>NUCLEOTIDE SEQUENCE [LARGE SCALE GENOMIC DNA]</scope>
    <source>
        <strain evidence="9">ATCC 14538 / DSM 43046 / CBS 188.64 / JCM 3121 / NBRC 102363 / NCIMB 12654 / NRRL B-3342 / UNCC 431</strain>
    </source>
</reference>
<protein>
    <recommendedName>
        <fullName evidence="7">VWFA domain-containing protein</fullName>
    </recommendedName>
</protein>
<dbReference type="SMART" id="SM00327">
    <property type="entry name" value="VWA"/>
    <property type="match status" value="1"/>
</dbReference>
<feature type="domain" description="VWFA" evidence="7">
    <location>
        <begin position="87"/>
        <end position="324"/>
    </location>
</feature>
<feature type="compositionally biased region" description="Pro residues" evidence="5">
    <location>
        <begin position="393"/>
        <end position="404"/>
    </location>
</feature>
<keyword evidence="4 6" id="KW-0472">Membrane</keyword>
<accession>I0HFW0</accession>
<evidence type="ECO:0000256" key="2">
    <source>
        <dbReference type="ARBA" id="ARBA00022692"/>
    </source>
</evidence>
<dbReference type="PATRIC" id="fig|512565.3.peg.6680"/>
<dbReference type="STRING" id="512565.AMIS_66770"/>
<dbReference type="OrthoDB" id="8882959at2"/>
<proteinExistence type="predicted"/>
<feature type="region of interest" description="Disordered" evidence="5">
    <location>
        <begin position="385"/>
        <end position="404"/>
    </location>
</feature>
<evidence type="ECO:0000256" key="3">
    <source>
        <dbReference type="ARBA" id="ARBA00022989"/>
    </source>
</evidence>
<dbReference type="PANTHER" id="PTHR22550:SF5">
    <property type="entry name" value="LEUCINE ZIPPER PROTEIN 4"/>
    <property type="match status" value="1"/>
</dbReference>
<keyword evidence="3 6" id="KW-1133">Transmembrane helix</keyword>
<dbReference type="EMBL" id="AP012319">
    <property type="protein sequence ID" value="BAL91897.1"/>
    <property type="molecule type" value="Genomic_DNA"/>
</dbReference>
<dbReference type="PROSITE" id="PS50234">
    <property type="entry name" value="VWFA"/>
    <property type="match status" value="1"/>
</dbReference>
<dbReference type="InterPro" id="IPR024163">
    <property type="entry name" value="Aerotolerance_reg_N"/>
</dbReference>
<keyword evidence="9" id="KW-1185">Reference proteome</keyword>
<dbReference type="AlphaFoldDB" id="I0HFW0"/>
<dbReference type="SUPFAM" id="SSF53300">
    <property type="entry name" value="vWA-like"/>
    <property type="match status" value="1"/>
</dbReference>
<evidence type="ECO:0000313" key="9">
    <source>
        <dbReference type="Proteomes" id="UP000007882"/>
    </source>
</evidence>
<dbReference type="Pfam" id="PF07584">
    <property type="entry name" value="BatA"/>
    <property type="match status" value="1"/>
</dbReference>
<dbReference type="RefSeq" id="WP_014446782.1">
    <property type="nucleotide sequence ID" value="NC_017093.1"/>
</dbReference>
<keyword evidence="2 6" id="KW-0812">Transmembrane</keyword>
<evidence type="ECO:0000256" key="4">
    <source>
        <dbReference type="ARBA" id="ARBA00023136"/>
    </source>
</evidence>
<evidence type="ECO:0000256" key="1">
    <source>
        <dbReference type="ARBA" id="ARBA00022475"/>
    </source>
</evidence>
<dbReference type="PANTHER" id="PTHR22550">
    <property type="entry name" value="SPORE GERMINATION PROTEIN"/>
    <property type="match status" value="1"/>
</dbReference>
<evidence type="ECO:0000256" key="5">
    <source>
        <dbReference type="SAM" id="MobiDB-lite"/>
    </source>
</evidence>
<name>I0HFW0_ACTM4</name>
<dbReference type="KEGG" id="ams:AMIS_66770"/>
<feature type="transmembrane region" description="Helical" evidence="6">
    <location>
        <begin position="6"/>
        <end position="25"/>
    </location>
</feature>
<evidence type="ECO:0000313" key="8">
    <source>
        <dbReference type="EMBL" id="BAL91897.1"/>
    </source>
</evidence>